<sequence length="96" mass="11285">YCAVGVFCIDKTSSAELSEAINSMYRWYRDSSICYAYLSGVKRSSWETFRMAKWFTSGWTLQKPITPHLRSSTVKAREHFDGFKKKLCEYKKTILY</sequence>
<reference evidence="1" key="1">
    <citation type="journal article" date="2021" name="Nat. Commun.">
        <title>Genetic determinants of endophytism in the Arabidopsis root mycobiome.</title>
        <authorList>
            <person name="Mesny F."/>
            <person name="Miyauchi S."/>
            <person name="Thiergart T."/>
            <person name="Pickel B."/>
            <person name="Atanasova L."/>
            <person name="Karlsson M."/>
            <person name="Huettel B."/>
            <person name="Barry K.W."/>
            <person name="Haridas S."/>
            <person name="Chen C."/>
            <person name="Bauer D."/>
            <person name="Andreopoulos W."/>
            <person name="Pangilinan J."/>
            <person name="LaButti K."/>
            <person name="Riley R."/>
            <person name="Lipzen A."/>
            <person name="Clum A."/>
            <person name="Drula E."/>
            <person name="Henrissat B."/>
            <person name="Kohler A."/>
            <person name="Grigoriev I.V."/>
            <person name="Martin F.M."/>
            <person name="Hacquard S."/>
        </authorList>
    </citation>
    <scope>NUCLEOTIDE SEQUENCE</scope>
    <source>
        <strain evidence="1">MPI-SDFR-AT-0120</strain>
    </source>
</reference>
<evidence type="ECO:0000313" key="1">
    <source>
        <dbReference type="EMBL" id="KAH7082423.1"/>
    </source>
</evidence>
<dbReference type="PANTHER" id="PTHR10622">
    <property type="entry name" value="HET DOMAIN-CONTAINING PROTEIN"/>
    <property type="match status" value="1"/>
</dbReference>
<dbReference type="Proteomes" id="UP000813461">
    <property type="component" value="Unassembled WGS sequence"/>
</dbReference>
<organism evidence="1 2">
    <name type="scientific">Paraphoma chrysanthemicola</name>
    <dbReference type="NCBI Taxonomy" id="798071"/>
    <lineage>
        <taxon>Eukaryota</taxon>
        <taxon>Fungi</taxon>
        <taxon>Dikarya</taxon>
        <taxon>Ascomycota</taxon>
        <taxon>Pezizomycotina</taxon>
        <taxon>Dothideomycetes</taxon>
        <taxon>Pleosporomycetidae</taxon>
        <taxon>Pleosporales</taxon>
        <taxon>Pleosporineae</taxon>
        <taxon>Phaeosphaeriaceae</taxon>
        <taxon>Paraphoma</taxon>
    </lineage>
</organism>
<dbReference type="OrthoDB" id="20872at2759"/>
<evidence type="ECO:0000313" key="2">
    <source>
        <dbReference type="Proteomes" id="UP000813461"/>
    </source>
</evidence>
<dbReference type="AlphaFoldDB" id="A0A8K0R3T6"/>
<accession>A0A8K0R3T6</accession>
<proteinExistence type="predicted"/>
<keyword evidence="2" id="KW-1185">Reference proteome</keyword>
<comment type="caution">
    <text evidence="1">The sequence shown here is derived from an EMBL/GenBank/DDBJ whole genome shotgun (WGS) entry which is preliminary data.</text>
</comment>
<protein>
    <submittedName>
        <fullName evidence="1">Uncharacterized protein</fullName>
    </submittedName>
</protein>
<gene>
    <name evidence="1" type="ORF">FB567DRAFT_447580</name>
</gene>
<dbReference type="EMBL" id="JAGMVJ010000014">
    <property type="protein sequence ID" value="KAH7082423.1"/>
    <property type="molecule type" value="Genomic_DNA"/>
</dbReference>
<dbReference type="PANTHER" id="PTHR10622:SF10">
    <property type="entry name" value="HET DOMAIN-CONTAINING PROTEIN"/>
    <property type="match status" value="1"/>
</dbReference>
<feature type="non-terminal residue" evidence="1">
    <location>
        <position position="1"/>
    </location>
</feature>
<name>A0A8K0R3T6_9PLEO</name>